<reference evidence="3" key="1">
    <citation type="submission" date="2006-03" db="EMBL/GenBank/DDBJ databases">
        <authorList>
            <person name="Bowman J."/>
            <person name="Ferriera S."/>
            <person name="Johnson J."/>
            <person name="Kravitz S."/>
            <person name="Halpern A."/>
            <person name="Remington K."/>
            <person name="Beeson K."/>
            <person name="Tran B."/>
            <person name="Rogers Y.-H."/>
            <person name="Friedman R."/>
            <person name="Venter J.C."/>
        </authorList>
    </citation>
    <scope>NUCLEOTIDE SEQUENCE [LARGE SCALE GENOMIC DNA]</scope>
    <source>
        <strain evidence="3">ATCC 700755</strain>
    </source>
</reference>
<reference evidence="3" key="2">
    <citation type="submission" date="2012-09" db="EMBL/GenBank/DDBJ databases">
        <title>The complete sequence of Psychroflexus torquis an extreme psychrophile from sea-ice that is stimulated by light.</title>
        <authorList>
            <person name="Feng S."/>
            <person name="Powell S.M."/>
            <person name="Bowman J.P."/>
        </authorList>
    </citation>
    <scope>NUCLEOTIDE SEQUENCE [LARGE SCALE GENOMIC DNA]</scope>
    <source>
        <strain evidence="3">ATCC 700755</strain>
    </source>
</reference>
<dbReference type="EMBL" id="CP003879">
    <property type="protein sequence ID" value="AFU70390.1"/>
    <property type="molecule type" value="Genomic_DNA"/>
</dbReference>
<dbReference type="InterPro" id="IPR029787">
    <property type="entry name" value="Nucleotide_cyclase"/>
</dbReference>
<dbReference type="STRING" id="313595.P700755_003815"/>
<feature type="transmembrane region" description="Helical" evidence="1">
    <location>
        <begin position="137"/>
        <end position="158"/>
    </location>
</feature>
<dbReference type="OrthoDB" id="9768499at2"/>
<sequence length="363" mass="42221">MQTTKRSIKEYLKRLIRSTFFWTISMALFSIFRYFALVDEPGISINIEYKGFYNFRAHILSFALGGFLIGILYATIEFLIDKFIAKRTSLVFTIILEIVLTFVSIISISNLVLNWWVNLENIPFIITSNWWYKDNSFLPALIYVGISIILYSLITIVFEKFGKGEFFNMLLGRYKQPQETKRIFMFLDLSSSTTIAERLGHYKYSQFIQDFFYDLNEVSVNYEAEIYQYIGDEAVLNWSYKKGIYNNNCIHFFYAFKEKIQSKSKYYLKKYNAIPEFKAGIHGGTLMVAEVGVVKKELAYHGDVINTAARVQAKCNDYNVSILITKNLLDDLNIQGAFSTTKMAQVFLKGKQEIAELYTLNLF</sequence>
<dbReference type="AlphaFoldDB" id="K4IY31"/>
<evidence type="ECO:0000256" key="1">
    <source>
        <dbReference type="SAM" id="Phobius"/>
    </source>
</evidence>
<keyword evidence="1" id="KW-0812">Transmembrane</keyword>
<keyword evidence="1" id="KW-1133">Transmembrane helix</keyword>
<dbReference type="Pfam" id="PF00211">
    <property type="entry name" value="Guanylate_cyc"/>
    <property type="match status" value="1"/>
</dbReference>
<dbReference type="eggNOG" id="COG2114">
    <property type="taxonomic scope" value="Bacteria"/>
</dbReference>
<dbReference type="GO" id="GO:0004016">
    <property type="term" value="F:adenylate cyclase activity"/>
    <property type="evidence" value="ECO:0007669"/>
    <property type="project" value="UniProtKB-ARBA"/>
</dbReference>
<protein>
    <submittedName>
        <fullName evidence="3">Adenylate cyclase</fullName>
    </submittedName>
</protein>
<organism evidence="3 4">
    <name type="scientific">Psychroflexus torquis (strain ATCC 700755 / CIP 106069 / ACAM 623)</name>
    <dbReference type="NCBI Taxonomy" id="313595"/>
    <lineage>
        <taxon>Bacteria</taxon>
        <taxon>Pseudomonadati</taxon>
        <taxon>Bacteroidota</taxon>
        <taxon>Flavobacteriia</taxon>
        <taxon>Flavobacteriales</taxon>
        <taxon>Flavobacteriaceae</taxon>
        <taxon>Psychroflexus</taxon>
    </lineage>
</organism>
<dbReference type="InterPro" id="IPR001054">
    <property type="entry name" value="A/G_cyclase"/>
</dbReference>
<evidence type="ECO:0000259" key="2">
    <source>
        <dbReference type="PROSITE" id="PS50125"/>
    </source>
</evidence>
<evidence type="ECO:0000313" key="4">
    <source>
        <dbReference type="Proteomes" id="UP000008514"/>
    </source>
</evidence>
<dbReference type="GO" id="GO:0009190">
    <property type="term" value="P:cyclic nucleotide biosynthetic process"/>
    <property type="evidence" value="ECO:0007669"/>
    <property type="project" value="InterPro"/>
</dbReference>
<feature type="transmembrane region" description="Helical" evidence="1">
    <location>
        <begin position="20"/>
        <end position="37"/>
    </location>
</feature>
<dbReference type="Proteomes" id="UP000008514">
    <property type="component" value="Chromosome"/>
</dbReference>
<feature type="transmembrane region" description="Helical" evidence="1">
    <location>
        <begin position="92"/>
        <end position="117"/>
    </location>
</feature>
<evidence type="ECO:0000313" key="3">
    <source>
        <dbReference type="EMBL" id="AFU70390.1"/>
    </source>
</evidence>
<dbReference type="HOGENOM" id="CLU_055425_1_0_10"/>
<accession>K4IY31</accession>
<dbReference type="PROSITE" id="PS50125">
    <property type="entry name" value="GUANYLATE_CYCLASE_2"/>
    <property type="match status" value="1"/>
</dbReference>
<dbReference type="GO" id="GO:0035556">
    <property type="term" value="P:intracellular signal transduction"/>
    <property type="evidence" value="ECO:0007669"/>
    <property type="project" value="InterPro"/>
</dbReference>
<dbReference type="CDD" id="cd07302">
    <property type="entry name" value="CHD"/>
    <property type="match status" value="1"/>
</dbReference>
<feature type="domain" description="Guanylate cyclase" evidence="2">
    <location>
        <begin position="183"/>
        <end position="312"/>
    </location>
</feature>
<dbReference type="Gene3D" id="3.30.70.1230">
    <property type="entry name" value="Nucleotide cyclase"/>
    <property type="match status" value="1"/>
</dbReference>
<dbReference type="KEGG" id="ptq:P700755_003815"/>
<feature type="transmembrane region" description="Helical" evidence="1">
    <location>
        <begin position="57"/>
        <end position="80"/>
    </location>
</feature>
<name>K4IY31_PSYTT</name>
<keyword evidence="1" id="KW-0472">Membrane</keyword>
<gene>
    <name evidence="3" type="ordered locus">P700755_003815</name>
</gene>
<dbReference type="RefSeq" id="WP_015025925.1">
    <property type="nucleotide sequence ID" value="NC_018721.1"/>
</dbReference>
<keyword evidence="4" id="KW-1185">Reference proteome</keyword>
<dbReference type="SUPFAM" id="SSF55073">
    <property type="entry name" value="Nucleotide cyclase"/>
    <property type="match status" value="1"/>
</dbReference>
<proteinExistence type="predicted"/>